<name>A0A6A4Q4H2_LUPAL</name>
<proteinExistence type="predicted"/>
<organism evidence="1 2">
    <name type="scientific">Lupinus albus</name>
    <name type="common">White lupine</name>
    <name type="synonym">Lupinus termis</name>
    <dbReference type="NCBI Taxonomy" id="3870"/>
    <lineage>
        <taxon>Eukaryota</taxon>
        <taxon>Viridiplantae</taxon>
        <taxon>Streptophyta</taxon>
        <taxon>Embryophyta</taxon>
        <taxon>Tracheophyta</taxon>
        <taxon>Spermatophyta</taxon>
        <taxon>Magnoliopsida</taxon>
        <taxon>eudicotyledons</taxon>
        <taxon>Gunneridae</taxon>
        <taxon>Pentapetalae</taxon>
        <taxon>rosids</taxon>
        <taxon>fabids</taxon>
        <taxon>Fabales</taxon>
        <taxon>Fabaceae</taxon>
        <taxon>Papilionoideae</taxon>
        <taxon>50 kb inversion clade</taxon>
        <taxon>genistoids sensu lato</taxon>
        <taxon>core genistoids</taxon>
        <taxon>Genisteae</taxon>
        <taxon>Lupinus</taxon>
    </lineage>
</organism>
<dbReference type="AlphaFoldDB" id="A0A6A4Q4H2"/>
<gene>
    <name evidence="1" type="ORF">Lalb_Chr08g0234271</name>
</gene>
<keyword evidence="2" id="KW-1185">Reference proteome</keyword>
<evidence type="ECO:0000313" key="2">
    <source>
        <dbReference type="Proteomes" id="UP000447434"/>
    </source>
</evidence>
<evidence type="ECO:0000313" key="1">
    <source>
        <dbReference type="EMBL" id="KAE9608324.1"/>
    </source>
</evidence>
<reference evidence="2" key="1">
    <citation type="journal article" date="2020" name="Nat. Commun.">
        <title>Genome sequence of the cluster root forming white lupin.</title>
        <authorList>
            <person name="Hufnagel B."/>
            <person name="Marques A."/>
            <person name="Soriano A."/>
            <person name="Marques L."/>
            <person name="Divol F."/>
            <person name="Doumas P."/>
            <person name="Sallet E."/>
            <person name="Mancinotti D."/>
            <person name="Carrere S."/>
            <person name="Marande W."/>
            <person name="Arribat S."/>
            <person name="Keller J."/>
            <person name="Huneau C."/>
            <person name="Blein T."/>
            <person name="Aime D."/>
            <person name="Laguerre M."/>
            <person name="Taylor J."/>
            <person name="Schubert V."/>
            <person name="Nelson M."/>
            <person name="Geu-Flores F."/>
            <person name="Crespi M."/>
            <person name="Gallardo-Guerrero K."/>
            <person name="Delaux P.-M."/>
            <person name="Salse J."/>
            <person name="Berges H."/>
            <person name="Guyot R."/>
            <person name="Gouzy J."/>
            <person name="Peret B."/>
        </authorList>
    </citation>
    <scope>NUCLEOTIDE SEQUENCE [LARGE SCALE GENOMIC DNA]</scope>
    <source>
        <strain evidence="2">cv. Amiga</strain>
    </source>
</reference>
<protein>
    <submittedName>
        <fullName evidence="1">Uncharacterized protein</fullName>
    </submittedName>
</protein>
<dbReference type="Proteomes" id="UP000447434">
    <property type="component" value="Chromosome 8"/>
</dbReference>
<sequence length="123" mass="13920">MIKTVLWFFLLINILMFPPSLSISTSTLEDFKTTNPQKDPKSMYGMMMESNKPNTQRTYEGLHVVQHTITSQKEKIGYGGVNNIKGHHKIKKSASSYSIKSSSLFTAALKHLIPGMLMVAYFF</sequence>
<dbReference type="EMBL" id="WOCE01000008">
    <property type="protein sequence ID" value="KAE9608324.1"/>
    <property type="molecule type" value="Genomic_DNA"/>
</dbReference>
<accession>A0A6A4Q4H2</accession>
<comment type="caution">
    <text evidence="1">The sequence shown here is derived from an EMBL/GenBank/DDBJ whole genome shotgun (WGS) entry which is preliminary data.</text>
</comment>
<dbReference type="OrthoDB" id="1733910at2759"/>